<dbReference type="KEGG" id="tgg:A3K92_06465"/>
<evidence type="ECO:0000313" key="3">
    <source>
        <dbReference type="Proteomes" id="UP000250134"/>
    </source>
</evidence>
<dbReference type="RefSeq" id="WP_088885487.1">
    <property type="nucleotide sequence ID" value="NZ_CP014855.1"/>
</dbReference>
<proteinExistence type="predicted"/>
<dbReference type="PANTHER" id="PTHR43063">
    <property type="entry name" value="4FE-4S CLUSTER CONTAINING PARA FAMILY ATPASE PROTEIN"/>
    <property type="match status" value="1"/>
</dbReference>
<feature type="domain" description="4Fe-4S ferredoxin-type" evidence="1">
    <location>
        <begin position="93"/>
        <end position="121"/>
    </location>
</feature>
<dbReference type="InterPro" id="IPR002586">
    <property type="entry name" value="CobQ/CobB/MinD/ParA_Nub-bd_dom"/>
</dbReference>
<dbReference type="GeneID" id="33332179"/>
<keyword evidence="3" id="KW-1185">Reference proteome</keyword>
<dbReference type="InterPro" id="IPR017900">
    <property type="entry name" value="4Fe4S_Fe_S_CS"/>
</dbReference>
<dbReference type="AlphaFoldDB" id="A0A2Z2MGQ1"/>
<dbReference type="Gene3D" id="3.30.70.20">
    <property type="match status" value="1"/>
</dbReference>
<dbReference type="PROSITE" id="PS00198">
    <property type="entry name" value="4FE4S_FER_1"/>
    <property type="match status" value="1"/>
</dbReference>
<dbReference type="Pfam" id="PF00037">
    <property type="entry name" value="Fer4"/>
    <property type="match status" value="1"/>
</dbReference>
<accession>A0A2Z2MGQ1</accession>
<dbReference type="PANTHER" id="PTHR43063:SF1">
    <property type="entry name" value="4FE-4S CLUSTER CONTAINING PARA FAMILY ATPASE PROTEIN"/>
    <property type="match status" value="1"/>
</dbReference>
<evidence type="ECO:0000259" key="1">
    <source>
        <dbReference type="PROSITE" id="PS51379"/>
    </source>
</evidence>
<dbReference type="Gene3D" id="3.40.50.300">
    <property type="entry name" value="P-loop containing nucleotide triphosphate hydrolases"/>
    <property type="match status" value="1"/>
</dbReference>
<dbReference type="SUPFAM" id="SSF54862">
    <property type="entry name" value="4Fe-4S ferredoxins"/>
    <property type="match status" value="1"/>
</dbReference>
<dbReference type="Pfam" id="PF01656">
    <property type="entry name" value="CbiA"/>
    <property type="match status" value="1"/>
</dbReference>
<sequence length="292" mass="31319">MQVAVSGGKGGTGKSTVAINLAVALRNLGVNLTMADLDVEAPNDHLLLGVDLANEEPVNQFMPRFDYSKCTKCRKCAEVCEEHAIITLKDGTPFLMPTLCSGCRACEIVCPVPGAILEGSRLIGHIYVTETPYGFTLVTGKLKEGEERSMPLVVAAKRRAMEIHEKTGGIFLVDTAAGTGNTVSKAIEFSDLLIAVTEPTPLGIHDTELILELGKLMEIPTWVVINRADLGEKGKVYELAKKYGAEVVAEIPYSEKVVRSYVSGKPIVLSDSPEAEIFKAIAERVLAFGGGE</sequence>
<gene>
    <name evidence="2" type="ORF">A3K92_06465</name>
</gene>
<name>A0A2Z2MGQ1_THEGO</name>
<protein>
    <submittedName>
        <fullName evidence="2">Cobalamin biosynthesis protein CobQ</fullName>
    </submittedName>
</protein>
<dbReference type="InterPro" id="IPR017896">
    <property type="entry name" value="4Fe4S_Fe-S-bd"/>
</dbReference>
<reference evidence="2 3" key="1">
    <citation type="submission" date="2016-03" db="EMBL/GenBank/DDBJ databases">
        <title>Complete genome sequence of Thermococcus gorgonarius.</title>
        <authorList>
            <person name="Oger P.M."/>
        </authorList>
    </citation>
    <scope>NUCLEOTIDE SEQUENCE [LARGE SCALE GENOMIC DNA]</scope>
    <source>
        <strain evidence="2 3">W-12</strain>
    </source>
</reference>
<dbReference type="Proteomes" id="UP000250134">
    <property type="component" value="Chromosome"/>
</dbReference>
<evidence type="ECO:0000313" key="2">
    <source>
        <dbReference type="EMBL" id="ASJ01148.1"/>
    </source>
</evidence>
<dbReference type="OrthoDB" id="65817at2157"/>
<dbReference type="GO" id="GO:0016491">
    <property type="term" value="F:oxidoreductase activity"/>
    <property type="evidence" value="ECO:0007669"/>
    <property type="project" value="UniProtKB-ARBA"/>
</dbReference>
<dbReference type="SUPFAM" id="SSF52540">
    <property type="entry name" value="P-loop containing nucleoside triphosphate hydrolases"/>
    <property type="match status" value="1"/>
</dbReference>
<dbReference type="EMBL" id="CP014855">
    <property type="protein sequence ID" value="ASJ01148.1"/>
    <property type="molecule type" value="Genomic_DNA"/>
</dbReference>
<feature type="domain" description="4Fe-4S ferredoxin-type" evidence="1">
    <location>
        <begin position="61"/>
        <end position="91"/>
    </location>
</feature>
<dbReference type="InterPro" id="IPR027417">
    <property type="entry name" value="P-loop_NTPase"/>
</dbReference>
<dbReference type="PROSITE" id="PS51379">
    <property type="entry name" value="4FE4S_FER_2"/>
    <property type="match status" value="2"/>
</dbReference>
<organism evidence="2 3">
    <name type="scientific">Thermococcus gorgonarius</name>
    <dbReference type="NCBI Taxonomy" id="71997"/>
    <lineage>
        <taxon>Archaea</taxon>
        <taxon>Methanobacteriati</taxon>
        <taxon>Methanobacteriota</taxon>
        <taxon>Thermococci</taxon>
        <taxon>Thermococcales</taxon>
        <taxon>Thermococcaceae</taxon>
        <taxon>Thermococcus</taxon>
    </lineage>
</organism>